<evidence type="ECO:0000256" key="2">
    <source>
        <dbReference type="ARBA" id="ARBA00022963"/>
    </source>
</evidence>
<dbReference type="AlphaFoldDB" id="A0AAE0IHJ9"/>
<dbReference type="EMBL" id="JAUEDM010000002">
    <property type="protein sequence ID" value="KAK3325058.1"/>
    <property type="molecule type" value="Genomic_DNA"/>
</dbReference>
<dbReference type="PANTHER" id="PTHR24185:SF1">
    <property type="entry name" value="CALCIUM-INDEPENDENT PHOSPHOLIPASE A2-GAMMA"/>
    <property type="match status" value="1"/>
</dbReference>
<dbReference type="Proteomes" id="UP001283341">
    <property type="component" value="Unassembled WGS sequence"/>
</dbReference>
<gene>
    <name evidence="6" type="ORF">B0H66DRAFT_573287</name>
</gene>
<dbReference type="Gene3D" id="3.40.1090.10">
    <property type="entry name" value="Cytosolic phospholipase A2 catalytic domain"/>
    <property type="match status" value="1"/>
</dbReference>
<feature type="short sequence motif" description="GXSXG" evidence="4">
    <location>
        <begin position="63"/>
        <end position="67"/>
    </location>
</feature>
<evidence type="ECO:0000256" key="1">
    <source>
        <dbReference type="ARBA" id="ARBA00022801"/>
    </source>
</evidence>
<dbReference type="PROSITE" id="PS51635">
    <property type="entry name" value="PNPLA"/>
    <property type="match status" value="1"/>
</dbReference>
<sequence>MTHLSGHGLVPVSARSPIGLNLLCLDGGGIRGLSSLYILKQLMESIDMEKPPLPCDYFDMIGGTSTGGLIAIMLGRLRMSVDECIDTYRAMAPRIFTKVNHRLNLRGKVQGRFDHVAVEDGVKDLLRKRLLSENELLFYSRTEPCKTFVCSTSKQTGNTVQAARATSAATSFFDPIEIGNEEFVDGATPANNPITEVWSEAYDLFSDSGDSSWDLEENISCLVSIGTGVPNPRPFGDDPLRIGAKLVKIATDTEKKAEDFAKHHPRLCKEGHYFRFNVRKGLENIGLEEEAKYMEIISSTR</sequence>
<keyword evidence="6" id="KW-0808">Transferase</keyword>
<dbReference type="CDD" id="cd07216">
    <property type="entry name" value="Pat17_PNPLA8_PNPLA9_like3"/>
    <property type="match status" value="1"/>
</dbReference>
<evidence type="ECO:0000313" key="7">
    <source>
        <dbReference type="Proteomes" id="UP001283341"/>
    </source>
</evidence>
<protein>
    <submittedName>
        <fullName evidence="6">Acyl transferase/acyl hydrolase/lysophospholipase</fullName>
    </submittedName>
</protein>
<dbReference type="GO" id="GO:0047499">
    <property type="term" value="F:calcium-independent phospholipase A2 activity"/>
    <property type="evidence" value="ECO:0007669"/>
    <property type="project" value="TreeGrafter"/>
</dbReference>
<reference evidence="6" key="2">
    <citation type="submission" date="2023-06" db="EMBL/GenBank/DDBJ databases">
        <authorList>
            <consortium name="Lawrence Berkeley National Laboratory"/>
            <person name="Haridas S."/>
            <person name="Hensen N."/>
            <person name="Bonometti L."/>
            <person name="Westerberg I."/>
            <person name="Brannstrom I.O."/>
            <person name="Guillou S."/>
            <person name="Cros-Aarteil S."/>
            <person name="Calhoun S."/>
            <person name="Kuo A."/>
            <person name="Mondo S."/>
            <person name="Pangilinan J."/>
            <person name="Riley R."/>
            <person name="Labutti K."/>
            <person name="Andreopoulos B."/>
            <person name="Lipzen A."/>
            <person name="Chen C."/>
            <person name="Yanf M."/>
            <person name="Daum C."/>
            <person name="Ng V."/>
            <person name="Clum A."/>
            <person name="Steindorff A."/>
            <person name="Ohm R."/>
            <person name="Martin F."/>
            <person name="Silar P."/>
            <person name="Natvig D."/>
            <person name="Lalanne C."/>
            <person name="Gautier V."/>
            <person name="Ament-Velasquez S.L."/>
            <person name="Kruys A."/>
            <person name="Hutchinson M.I."/>
            <person name="Powell A.J."/>
            <person name="Barry K."/>
            <person name="Miller A.N."/>
            <person name="Grigoriev I.V."/>
            <person name="Debuchy R."/>
            <person name="Gladieux P."/>
            <person name="Thoren M.H."/>
            <person name="Johannesson H."/>
        </authorList>
    </citation>
    <scope>NUCLEOTIDE SEQUENCE</scope>
    <source>
        <strain evidence="6">CBS 118394</strain>
    </source>
</reference>
<dbReference type="Pfam" id="PF01734">
    <property type="entry name" value="Patatin"/>
    <property type="match status" value="1"/>
</dbReference>
<organism evidence="6 7">
    <name type="scientific">Apodospora peruviana</name>
    <dbReference type="NCBI Taxonomy" id="516989"/>
    <lineage>
        <taxon>Eukaryota</taxon>
        <taxon>Fungi</taxon>
        <taxon>Dikarya</taxon>
        <taxon>Ascomycota</taxon>
        <taxon>Pezizomycotina</taxon>
        <taxon>Sordariomycetes</taxon>
        <taxon>Sordariomycetidae</taxon>
        <taxon>Sordariales</taxon>
        <taxon>Lasiosphaeriaceae</taxon>
        <taxon>Apodospora</taxon>
    </lineage>
</organism>
<dbReference type="InterPro" id="IPR016035">
    <property type="entry name" value="Acyl_Trfase/lysoPLipase"/>
</dbReference>
<accession>A0AAE0IHJ9</accession>
<reference evidence="6" key="1">
    <citation type="journal article" date="2023" name="Mol. Phylogenet. Evol.">
        <title>Genome-scale phylogeny and comparative genomics of the fungal order Sordariales.</title>
        <authorList>
            <person name="Hensen N."/>
            <person name="Bonometti L."/>
            <person name="Westerberg I."/>
            <person name="Brannstrom I.O."/>
            <person name="Guillou S."/>
            <person name="Cros-Aarteil S."/>
            <person name="Calhoun S."/>
            <person name="Haridas S."/>
            <person name="Kuo A."/>
            <person name="Mondo S."/>
            <person name="Pangilinan J."/>
            <person name="Riley R."/>
            <person name="LaButti K."/>
            <person name="Andreopoulos B."/>
            <person name="Lipzen A."/>
            <person name="Chen C."/>
            <person name="Yan M."/>
            <person name="Daum C."/>
            <person name="Ng V."/>
            <person name="Clum A."/>
            <person name="Steindorff A."/>
            <person name="Ohm R.A."/>
            <person name="Martin F."/>
            <person name="Silar P."/>
            <person name="Natvig D.O."/>
            <person name="Lalanne C."/>
            <person name="Gautier V."/>
            <person name="Ament-Velasquez S.L."/>
            <person name="Kruys A."/>
            <person name="Hutchinson M.I."/>
            <person name="Powell A.J."/>
            <person name="Barry K."/>
            <person name="Miller A.N."/>
            <person name="Grigoriev I.V."/>
            <person name="Debuchy R."/>
            <person name="Gladieux P."/>
            <person name="Hiltunen Thoren M."/>
            <person name="Johannesson H."/>
        </authorList>
    </citation>
    <scope>NUCLEOTIDE SEQUENCE</scope>
    <source>
        <strain evidence="6">CBS 118394</strain>
    </source>
</reference>
<evidence type="ECO:0000256" key="3">
    <source>
        <dbReference type="ARBA" id="ARBA00023098"/>
    </source>
</evidence>
<dbReference type="PANTHER" id="PTHR24185">
    <property type="entry name" value="CALCIUM-INDEPENDENT PHOSPHOLIPASE A2-GAMMA"/>
    <property type="match status" value="1"/>
</dbReference>
<evidence type="ECO:0000256" key="4">
    <source>
        <dbReference type="PROSITE-ProRule" id="PRU01161"/>
    </source>
</evidence>
<dbReference type="GO" id="GO:0019369">
    <property type="term" value="P:arachidonate metabolic process"/>
    <property type="evidence" value="ECO:0007669"/>
    <property type="project" value="TreeGrafter"/>
</dbReference>
<proteinExistence type="predicted"/>
<keyword evidence="2 4" id="KW-0442">Lipid degradation</keyword>
<name>A0AAE0IHJ9_9PEZI</name>
<evidence type="ECO:0000313" key="6">
    <source>
        <dbReference type="EMBL" id="KAK3325058.1"/>
    </source>
</evidence>
<feature type="short sequence motif" description="DGA/G" evidence="4">
    <location>
        <begin position="185"/>
        <end position="187"/>
    </location>
</feature>
<keyword evidence="3 4" id="KW-0443">Lipid metabolism</keyword>
<keyword evidence="7" id="KW-1185">Reference proteome</keyword>
<dbReference type="GO" id="GO:0016020">
    <property type="term" value="C:membrane"/>
    <property type="evidence" value="ECO:0007669"/>
    <property type="project" value="TreeGrafter"/>
</dbReference>
<feature type="active site" description="Nucleophile" evidence="4">
    <location>
        <position position="65"/>
    </location>
</feature>
<feature type="short sequence motif" description="GXGXXG" evidence="4">
    <location>
        <begin position="27"/>
        <end position="32"/>
    </location>
</feature>
<dbReference type="InterPro" id="IPR002641">
    <property type="entry name" value="PNPLA_dom"/>
</dbReference>
<keyword evidence="1 4" id="KW-0378">Hydrolase</keyword>
<evidence type="ECO:0000259" key="5">
    <source>
        <dbReference type="PROSITE" id="PS51635"/>
    </source>
</evidence>
<feature type="active site" description="Proton acceptor" evidence="4">
    <location>
        <position position="185"/>
    </location>
</feature>
<comment type="caution">
    <text evidence="6">The sequence shown here is derived from an EMBL/GenBank/DDBJ whole genome shotgun (WGS) entry which is preliminary data.</text>
</comment>
<feature type="domain" description="PNPLA" evidence="5">
    <location>
        <begin position="23"/>
        <end position="198"/>
    </location>
</feature>
<dbReference type="SUPFAM" id="SSF52151">
    <property type="entry name" value="FabD/lysophospholipase-like"/>
    <property type="match status" value="1"/>
</dbReference>
<dbReference type="GO" id="GO:0016042">
    <property type="term" value="P:lipid catabolic process"/>
    <property type="evidence" value="ECO:0007669"/>
    <property type="project" value="UniProtKB-UniRule"/>
</dbReference>
<dbReference type="GO" id="GO:0016740">
    <property type="term" value="F:transferase activity"/>
    <property type="evidence" value="ECO:0007669"/>
    <property type="project" value="UniProtKB-KW"/>
</dbReference>
<dbReference type="GO" id="GO:0046486">
    <property type="term" value="P:glycerolipid metabolic process"/>
    <property type="evidence" value="ECO:0007669"/>
    <property type="project" value="UniProtKB-ARBA"/>
</dbReference>